<keyword evidence="2" id="KW-0378">Hydrolase</keyword>
<comment type="similarity">
    <text evidence="1">Belongs to the sulfatase family.</text>
</comment>
<evidence type="ECO:0000259" key="4">
    <source>
        <dbReference type="Pfam" id="PF06439"/>
    </source>
</evidence>
<keyword evidence="6" id="KW-1185">Reference proteome</keyword>
<evidence type="ECO:0000313" key="5">
    <source>
        <dbReference type="EMBL" id="MBK1832833.1"/>
    </source>
</evidence>
<dbReference type="AlphaFoldDB" id="A0A934VGG3"/>
<name>A0A934VGG3_9BACT</name>
<dbReference type="Gene3D" id="3.40.720.10">
    <property type="entry name" value="Alkaline Phosphatase, subunit A"/>
    <property type="match status" value="1"/>
</dbReference>
<dbReference type="EMBL" id="JAENIO010000003">
    <property type="protein sequence ID" value="MBK1832833.1"/>
    <property type="molecule type" value="Genomic_DNA"/>
</dbReference>
<comment type="caution">
    <text evidence="5">The sequence shown here is derived from an EMBL/GenBank/DDBJ whole genome shotgun (WGS) entry which is preliminary data.</text>
</comment>
<dbReference type="Gene3D" id="2.60.120.560">
    <property type="entry name" value="Exo-inulinase, domain 1"/>
    <property type="match status" value="1"/>
</dbReference>
<dbReference type="Pfam" id="PF06439">
    <property type="entry name" value="3keto-disac_hyd"/>
    <property type="match status" value="1"/>
</dbReference>
<dbReference type="InterPro" id="IPR000917">
    <property type="entry name" value="Sulfatase_N"/>
</dbReference>
<evidence type="ECO:0000256" key="2">
    <source>
        <dbReference type="ARBA" id="ARBA00022801"/>
    </source>
</evidence>
<dbReference type="InterPro" id="IPR010496">
    <property type="entry name" value="AL/BT2_dom"/>
</dbReference>
<evidence type="ECO:0000313" key="6">
    <source>
        <dbReference type="Proteomes" id="UP000604083"/>
    </source>
</evidence>
<reference evidence="5" key="1">
    <citation type="submission" date="2021-01" db="EMBL/GenBank/DDBJ databases">
        <title>Modified the classification status of verrucomicrobia.</title>
        <authorList>
            <person name="Feng X."/>
        </authorList>
    </citation>
    <scope>NUCLEOTIDE SEQUENCE</scope>
    <source>
        <strain evidence="5">KCTC 12986</strain>
    </source>
</reference>
<sequence>MKITFAVLAATLQFVTARPEKPNIVLLLTDDISARELPLYGSTTWTDPFREDTSDPAQQAHMPVLDRLAREGCWVETTWAATVCSPSRAMMMTGRYAHLHKWWNNKDKGMVTRANGKQEVWPLYESSPLQLGHLAQKAGYGTFWAGKTQMAGDLDRFGFDEGCFTPGSLSDRDNPYTDFKHVPTMVAGEKILLCADTGKPVDTYWQHGWYFYPHVKLLNPGGKKGYHWWPDSEESRAQFGPQTYGPDVELDFAFDYLERQVQEEKPFFIYHCSHLGHDAYDWLHPESKSSWPGTPVVTWNGQGYERREVKITGNKGNYDTHGTVTEPGMHRHLNYLDYQVWQYLQKFEELGIADNTLFIFTSDNGSGGYGKNSPDRQKGTHVPLIIHGKGLSKKGKQEILVNLSDFLPTLAELTGYEIPIDYEHNGKSLVPFLYGEEEQHRDWIYAYYFGKQLIRGHKVMKDARDKWWDVSAVPGDLISFPEITDWKQISPAHRTERARLEAILPSFDLYESAHDAPGTKAERLFTASGKRIKAPVKLSPEKSPDGLQAAGAPIDLFAQGDFSEWTIQGKPVAGGWTIADGVVHLKPQGGNLLSKRSFKNFELSFEWKVSEGGNSGVKYRCQKSLGPEYQILDDEKHPAGKNPRQRTGGLYEIQARLHDNCYRPAGEWNTSRIVAKNKSLAHWLNGKQVVAIKIGSPEWNEAYGASKFAKLPDFGLKAGNLLLQDHGNEVWFRNVKVRKLKPHKKNAQ</sequence>
<dbReference type="Pfam" id="PF00884">
    <property type="entry name" value="Sulfatase"/>
    <property type="match status" value="1"/>
</dbReference>
<protein>
    <submittedName>
        <fullName evidence="5">DUF1080 domain-containing protein</fullName>
    </submittedName>
</protein>
<accession>A0A934VGG3</accession>
<dbReference type="PANTHER" id="PTHR42693">
    <property type="entry name" value="ARYLSULFATASE FAMILY MEMBER"/>
    <property type="match status" value="1"/>
</dbReference>
<dbReference type="SUPFAM" id="SSF53649">
    <property type="entry name" value="Alkaline phosphatase-like"/>
    <property type="match status" value="1"/>
</dbReference>
<dbReference type="InterPro" id="IPR050738">
    <property type="entry name" value="Sulfatase"/>
</dbReference>
<proteinExistence type="inferred from homology"/>
<organism evidence="5 6">
    <name type="scientific">Roseibacillus ishigakijimensis</name>
    <dbReference type="NCBI Taxonomy" id="454146"/>
    <lineage>
        <taxon>Bacteria</taxon>
        <taxon>Pseudomonadati</taxon>
        <taxon>Verrucomicrobiota</taxon>
        <taxon>Verrucomicrobiia</taxon>
        <taxon>Verrucomicrobiales</taxon>
        <taxon>Verrucomicrobiaceae</taxon>
        <taxon>Roseibacillus</taxon>
    </lineage>
</organism>
<feature type="domain" description="3-keto-alpha-glucoside-1,2-lyase/3-keto-2-hydroxy-glucal hydratase" evidence="4">
    <location>
        <begin position="554"/>
        <end position="738"/>
    </location>
</feature>
<feature type="domain" description="Sulfatase N-terminal" evidence="3">
    <location>
        <begin position="22"/>
        <end position="416"/>
    </location>
</feature>
<dbReference type="Proteomes" id="UP000604083">
    <property type="component" value="Unassembled WGS sequence"/>
</dbReference>
<dbReference type="InterPro" id="IPR017850">
    <property type="entry name" value="Alkaline_phosphatase_core_sf"/>
</dbReference>
<evidence type="ECO:0000256" key="1">
    <source>
        <dbReference type="ARBA" id="ARBA00008779"/>
    </source>
</evidence>
<gene>
    <name evidence="5" type="ORF">JIN78_02065</name>
</gene>
<dbReference type="PANTHER" id="PTHR42693:SF53">
    <property type="entry name" value="ENDO-4-O-SULFATASE"/>
    <property type="match status" value="1"/>
</dbReference>
<evidence type="ECO:0000259" key="3">
    <source>
        <dbReference type="Pfam" id="PF00884"/>
    </source>
</evidence>
<dbReference type="GO" id="GO:0004065">
    <property type="term" value="F:arylsulfatase activity"/>
    <property type="evidence" value="ECO:0007669"/>
    <property type="project" value="TreeGrafter"/>
</dbReference>
<dbReference type="RefSeq" id="WP_200390269.1">
    <property type="nucleotide sequence ID" value="NZ_JAENIO010000003.1"/>
</dbReference>